<gene>
    <name evidence="1" type="ORF">TIFTF001_021804</name>
</gene>
<dbReference type="Proteomes" id="UP001187192">
    <property type="component" value="Unassembled WGS sequence"/>
</dbReference>
<evidence type="ECO:0000313" key="1">
    <source>
        <dbReference type="EMBL" id="GMN52657.1"/>
    </source>
</evidence>
<proteinExistence type="predicted"/>
<reference evidence="1" key="1">
    <citation type="submission" date="2023-07" db="EMBL/GenBank/DDBJ databases">
        <title>draft genome sequence of fig (Ficus carica).</title>
        <authorList>
            <person name="Takahashi T."/>
            <person name="Nishimura K."/>
        </authorList>
    </citation>
    <scope>NUCLEOTIDE SEQUENCE</scope>
</reference>
<sequence length="42" mass="4454">MAELGGKGEVRERIVGGVMAEEMGFEGEIGGEIERGARKNGF</sequence>
<accession>A0AA88AL09</accession>
<keyword evidence="2" id="KW-1185">Reference proteome</keyword>
<comment type="caution">
    <text evidence="1">The sequence shown here is derived from an EMBL/GenBank/DDBJ whole genome shotgun (WGS) entry which is preliminary data.</text>
</comment>
<protein>
    <submittedName>
        <fullName evidence="1">Uncharacterized protein</fullName>
    </submittedName>
</protein>
<evidence type="ECO:0000313" key="2">
    <source>
        <dbReference type="Proteomes" id="UP001187192"/>
    </source>
</evidence>
<dbReference type="AlphaFoldDB" id="A0AA88AL09"/>
<dbReference type="EMBL" id="BTGU01000042">
    <property type="protein sequence ID" value="GMN52657.1"/>
    <property type="molecule type" value="Genomic_DNA"/>
</dbReference>
<name>A0AA88AL09_FICCA</name>
<organism evidence="1 2">
    <name type="scientific">Ficus carica</name>
    <name type="common">Common fig</name>
    <dbReference type="NCBI Taxonomy" id="3494"/>
    <lineage>
        <taxon>Eukaryota</taxon>
        <taxon>Viridiplantae</taxon>
        <taxon>Streptophyta</taxon>
        <taxon>Embryophyta</taxon>
        <taxon>Tracheophyta</taxon>
        <taxon>Spermatophyta</taxon>
        <taxon>Magnoliopsida</taxon>
        <taxon>eudicotyledons</taxon>
        <taxon>Gunneridae</taxon>
        <taxon>Pentapetalae</taxon>
        <taxon>rosids</taxon>
        <taxon>fabids</taxon>
        <taxon>Rosales</taxon>
        <taxon>Moraceae</taxon>
        <taxon>Ficeae</taxon>
        <taxon>Ficus</taxon>
    </lineage>
</organism>